<keyword evidence="3" id="KW-0217">Developmental protein</keyword>
<evidence type="ECO:0000259" key="8">
    <source>
        <dbReference type="Pfam" id="PF04706"/>
    </source>
</evidence>
<dbReference type="Proteomes" id="UP001066276">
    <property type="component" value="Chromosome 7"/>
</dbReference>
<evidence type="ECO:0000256" key="5">
    <source>
        <dbReference type="ARBA" id="ARBA00022687"/>
    </source>
</evidence>
<dbReference type="InterPro" id="IPR039863">
    <property type="entry name" value="DKK1-4"/>
</dbReference>
<keyword evidence="7" id="KW-1015">Disulfide bond</keyword>
<reference evidence="9" key="1">
    <citation type="journal article" date="2022" name="bioRxiv">
        <title>Sequencing and chromosome-scale assembly of the giantPleurodeles waltlgenome.</title>
        <authorList>
            <person name="Brown T."/>
            <person name="Elewa A."/>
            <person name="Iarovenko S."/>
            <person name="Subramanian E."/>
            <person name="Araus A.J."/>
            <person name="Petzold A."/>
            <person name="Susuki M."/>
            <person name="Suzuki K.-i.T."/>
            <person name="Hayashi T."/>
            <person name="Toyoda A."/>
            <person name="Oliveira C."/>
            <person name="Osipova E."/>
            <person name="Leigh N.D."/>
            <person name="Simon A."/>
            <person name="Yun M.H."/>
        </authorList>
    </citation>
    <scope>NUCLEOTIDE SEQUENCE</scope>
    <source>
        <strain evidence="9">20211129_DDA</strain>
        <tissue evidence="9">Liver</tissue>
    </source>
</reference>
<dbReference type="AlphaFoldDB" id="A0AAV7Q0S6"/>
<evidence type="ECO:0000256" key="2">
    <source>
        <dbReference type="ARBA" id="ARBA00010842"/>
    </source>
</evidence>
<dbReference type="EMBL" id="JANPWB010000011">
    <property type="protein sequence ID" value="KAJ1131600.1"/>
    <property type="molecule type" value="Genomic_DNA"/>
</dbReference>
<evidence type="ECO:0000256" key="1">
    <source>
        <dbReference type="ARBA" id="ARBA00004613"/>
    </source>
</evidence>
<keyword evidence="6" id="KW-0732">Signal</keyword>
<dbReference type="GO" id="GO:0048019">
    <property type="term" value="F:receptor antagonist activity"/>
    <property type="evidence" value="ECO:0007669"/>
    <property type="project" value="TreeGrafter"/>
</dbReference>
<evidence type="ECO:0000256" key="4">
    <source>
        <dbReference type="ARBA" id="ARBA00022525"/>
    </source>
</evidence>
<keyword evidence="5" id="KW-0879">Wnt signaling pathway</keyword>
<evidence type="ECO:0000256" key="7">
    <source>
        <dbReference type="ARBA" id="ARBA00023157"/>
    </source>
</evidence>
<dbReference type="InterPro" id="IPR006796">
    <property type="entry name" value="Dickkopf_N"/>
</dbReference>
<dbReference type="GO" id="GO:0090090">
    <property type="term" value="P:negative regulation of canonical Wnt signaling pathway"/>
    <property type="evidence" value="ECO:0007669"/>
    <property type="project" value="TreeGrafter"/>
</dbReference>
<dbReference type="PANTHER" id="PTHR12113:SF8">
    <property type="entry name" value="DICKKOPF-RELATED PROTEIN 3"/>
    <property type="match status" value="1"/>
</dbReference>
<dbReference type="PANTHER" id="PTHR12113">
    <property type="entry name" value="DICKKOPF3-LIKE 3"/>
    <property type="match status" value="1"/>
</dbReference>
<comment type="caution">
    <text evidence="9">The sequence shown here is derived from an EMBL/GenBank/DDBJ whole genome shotgun (WGS) entry which is preliminary data.</text>
</comment>
<comment type="subcellular location">
    <subcellularLocation>
        <location evidence="1">Secreted</location>
    </subcellularLocation>
</comment>
<dbReference type="Pfam" id="PF04706">
    <property type="entry name" value="Dickkopf_N"/>
    <property type="match status" value="1"/>
</dbReference>
<evidence type="ECO:0000313" key="9">
    <source>
        <dbReference type="EMBL" id="KAJ1131600.1"/>
    </source>
</evidence>
<evidence type="ECO:0000313" key="10">
    <source>
        <dbReference type="Proteomes" id="UP001066276"/>
    </source>
</evidence>
<keyword evidence="10" id="KW-1185">Reference proteome</keyword>
<evidence type="ECO:0000256" key="3">
    <source>
        <dbReference type="ARBA" id="ARBA00022473"/>
    </source>
</evidence>
<keyword evidence="4" id="KW-0964">Secreted</keyword>
<dbReference type="GO" id="GO:0016055">
    <property type="term" value="P:Wnt signaling pathway"/>
    <property type="evidence" value="ECO:0007669"/>
    <property type="project" value="UniProtKB-KW"/>
</dbReference>
<gene>
    <name evidence="9" type="ORF">NDU88_009935</name>
</gene>
<proteinExistence type="inferred from homology"/>
<dbReference type="GO" id="GO:0005615">
    <property type="term" value="C:extracellular space"/>
    <property type="evidence" value="ECO:0007669"/>
    <property type="project" value="TreeGrafter"/>
</dbReference>
<comment type="similarity">
    <text evidence="2">Belongs to the dickkopf family.</text>
</comment>
<dbReference type="GO" id="GO:0039706">
    <property type="term" value="F:co-receptor binding"/>
    <property type="evidence" value="ECO:0007669"/>
    <property type="project" value="TreeGrafter"/>
</dbReference>
<evidence type="ECO:0000256" key="6">
    <source>
        <dbReference type="ARBA" id="ARBA00022729"/>
    </source>
</evidence>
<feature type="domain" description="Dickkopf N-terminal cysteine-rich" evidence="8">
    <location>
        <begin position="199"/>
        <end position="248"/>
    </location>
</feature>
<accession>A0AAV7Q0S6</accession>
<name>A0AAV7Q0S6_PLEWA</name>
<dbReference type="Gene3D" id="2.10.80.10">
    <property type="entry name" value="Lipase, subunit A"/>
    <property type="match status" value="1"/>
</dbReference>
<sequence>MVDSDEIVHKYSNVFSGKVGCLNNFTHKIVLRSGVKPVVHKVRYVPFSVREEVLCKLKRLTNEGIIERVESGCCVTYEWNERDEKFVEDEQVAFIFDEGQDAINIDEWKKAMATDKELQKAGTGKELGELDNPLDYKQLPPNYHTEEEDEHEVGNGTIYSHRKIDKVTDNKTGDMMFSQKTVASIKQSYHSNAELGKGCRNANDCEKDQYCHVTVFTSECRVCRAENMVCQSDAECCLGYLCVWGRCAGATRGESGTSCDPLRDECVEGLCCTHQKSLPFPVCVLPPKEGEECKSPYGSLLRMITWGMQASSTKGYCLCAKGLVCTNKGFNPSSTCEKKEGKSGFVDIRKAPFFHPIIRRDEELSDYYTDPLPWQLQDGQLAVVDLPQAAEESENEARYAIKRLSEDLADGFEDETLPMDIGIENDMGPSQLEFQELNHLTNEMGQYFGPGFY</sequence>
<protein>
    <recommendedName>
        <fullName evidence="8">Dickkopf N-terminal cysteine-rich domain-containing protein</fullName>
    </recommendedName>
</protein>
<organism evidence="9 10">
    <name type="scientific">Pleurodeles waltl</name>
    <name type="common">Iberian ribbed newt</name>
    <dbReference type="NCBI Taxonomy" id="8319"/>
    <lineage>
        <taxon>Eukaryota</taxon>
        <taxon>Metazoa</taxon>
        <taxon>Chordata</taxon>
        <taxon>Craniata</taxon>
        <taxon>Vertebrata</taxon>
        <taxon>Euteleostomi</taxon>
        <taxon>Amphibia</taxon>
        <taxon>Batrachia</taxon>
        <taxon>Caudata</taxon>
        <taxon>Salamandroidea</taxon>
        <taxon>Salamandridae</taxon>
        <taxon>Pleurodelinae</taxon>
        <taxon>Pleurodeles</taxon>
    </lineage>
</organism>